<dbReference type="OrthoDB" id="9776731at2"/>
<dbReference type="InterPro" id="IPR036264">
    <property type="entry name" value="Bact_exopeptidase_dim_dom"/>
</dbReference>
<dbReference type="AlphaFoldDB" id="A0A2N6UGG7"/>
<name>A0A2N6UGG7_9LACT</name>
<feature type="binding site" evidence="5">
    <location>
        <position position="127"/>
    </location>
    <ligand>
        <name>Mn(2+)</name>
        <dbReference type="ChEBI" id="CHEBI:29035"/>
        <label>2</label>
    </ligand>
</feature>
<dbReference type="NCBIfam" id="TIGR01891">
    <property type="entry name" value="amidohydrolases"/>
    <property type="match status" value="1"/>
</dbReference>
<dbReference type="InterPro" id="IPR011650">
    <property type="entry name" value="Peptidase_M20_dimer"/>
</dbReference>
<dbReference type="PANTHER" id="PTHR11014">
    <property type="entry name" value="PEPTIDASE M20 FAMILY MEMBER"/>
    <property type="match status" value="1"/>
</dbReference>
<keyword evidence="5" id="KW-0479">Metal-binding</keyword>
<keyword evidence="2 7" id="KW-0378">Hydrolase</keyword>
<dbReference type="SUPFAM" id="SSF53187">
    <property type="entry name" value="Zn-dependent exopeptidases"/>
    <property type="match status" value="1"/>
</dbReference>
<dbReference type="Proteomes" id="UP000235701">
    <property type="component" value="Unassembled WGS sequence"/>
</dbReference>
<dbReference type="Gene3D" id="3.30.70.360">
    <property type="match status" value="1"/>
</dbReference>
<evidence type="ECO:0000256" key="3">
    <source>
        <dbReference type="ARBA" id="ARBA00022915"/>
    </source>
</evidence>
<dbReference type="Pfam" id="PF07687">
    <property type="entry name" value="M20_dimer"/>
    <property type="match status" value="1"/>
</dbReference>
<dbReference type="Gene3D" id="3.40.630.10">
    <property type="entry name" value="Zn peptidases"/>
    <property type="match status" value="1"/>
</dbReference>
<evidence type="ECO:0000256" key="1">
    <source>
        <dbReference type="ARBA" id="ARBA00022605"/>
    </source>
</evidence>
<evidence type="ECO:0000256" key="4">
    <source>
        <dbReference type="ARBA" id="ARBA00023154"/>
    </source>
</evidence>
<evidence type="ECO:0000256" key="2">
    <source>
        <dbReference type="ARBA" id="ARBA00022801"/>
    </source>
</evidence>
<feature type="domain" description="Peptidase M20 dimerisation" evidence="6">
    <location>
        <begin position="211"/>
        <end position="304"/>
    </location>
</feature>
<proteinExistence type="predicted"/>
<dbReference type="FunFam" id="3.30.70.360:FF:000001">
    <property type="entry name" value="N-acetyldiaminopimelate deacetylase"/>
    <property type="match status" value="1"/>
</dbReference>
<dbReference type="SUPFAM" id="SSF55031">
    <property type="entry name" value="Bacterial exopeptidase dimerisation domain"/>
    <property type="match status" value="1"/>
</dbReference>
<accession>A0A2N6UGG7</accession>
<comment type="caution">
    <text evidence="7">The sequence shown here is derived from an EMBL/GenBank/DDBJ whole genome shotgun (WGS) entry which is preliminary data.</text>
</comment>
<organism evidence="7 8">
    <name type="scientific">Aerococcus viridans</name>
    <dbReference type="NCBI Taxonomy" id="1377"/>
    <lineage>
        <taxon>Bacteria</taxon>
        <taxon>Bacillati</taxon>
        <taxon>Bacillota</taxon>
        <taxon>Bacilli</taxon>
        <taxon>Lactobacillales</taxon>
        <taxon>Aerococcaceae</taxon>
        <taxon>Aerococcus</taxon>
    </lineage>
</organism>
<evidence type="ECO:0000313" key="7">
    <source>
        <dbReference type="EMBL" id="PMC80596.1"/>
    </source>
</evidence>
<keyword evidence="1" id="KW-0028">Amino-acid biosynthesis</keyword>
<keyword evidence="8" id="KW-1185">Reference proteome</keyword>
<protein>
    <submittedName>
        <fullName evidence="7">Amidohydrolase</fullName>
    </submittedName>
</protein>
<keyword evidence="5" id="KW-0464">Manganese</keyword>
<dbReference type="GO" id="GO:0050118">
    <property type="term" value="F:N-acetyldiaminopimelate deacetylase activity"/>
    <property type="evidence" value="ECO:0007669"/>
    <property type="project" value="UniProtKB-ARBA"/>
</dbReference>
<comment type="cofactor">
    <cofactor evidence="5">
        <name>Mn(2+)</name>
        <dbReference type="ChEBI" id="CHEBI:29035"/>
    </cofactor>
    <text evidence="5">The Mn(2+) ion enhances activity.</text>
</comment>
<dbReference type="GO" id="GO:0009085">
    <property type="term" value="P:lysine biosynthetic process"/>
    <property type="evidence" value="ECO:0007669"/>
    <property type="project" value="UniProtKB-KW"/>
</dbReference>
<dbReference type="InterPro" id="IPR017439">
    <property type="entry name" value="Amidohydrolase"/>
</dbReference>
<dbReference type="PANTHER" id="PTHR11014:SF63">
    <property type="entry name" value="METALLOPEPTIDASE, PUTATIVE (AFU_ORTHOLOGUE AFUA_6G09600)-RELATED"/>
    <property type="match status" value="1"/>
</dbReference>
<evidence type="ECO:0000256" key="5">
    <source>
        <dbReference type="PIRSR" id="PIRSR005962-1"/>
    </source>
</evidence>
<dbReference type="RefSeq" id="WP_102198605.1">
    <property type="nucleotide sequence ID" value="NZ_PNHQ01000001.1"/>
</dbReference>
<sequence length="428" mass="45737">MLRADLTSISQIENEVSQATAALLAKWLKYAASIESEVIQVRRHLHRHPELSFEESETANFIYMELLSAKIFDIERNVGGGYGIVARIKGAQPGPTIALRADIDALPIMEEADVPFKSEKPGVMHACGHDIHTASLLGVAQVIQAHRDEFAGTVVFIFQHAEEKKPGGAKAIVEAGYLKDVDMVFGLHVDPSKPAGVVGYSLAYGSAASDAFEIKIQGRGGHASSPHTTIDSVVIAAETITNLQTLVSRVANPIEPLVVTVAGVEAGMGAPNIIADTATIVGTVRSSSPTGRATIRKQLIQIAEMTAAMHGGTATVDYDEGYPAIQNTTSIVTDLVSAIDSSAIFTDLIENTAATGAMMNGEDFAYYLEDTKGAYFTVGCDFLEKDKQGRASYPLHNGKFVANEACMLNAMSLFLVILSQYLKVVPHD</sequence>
<keyword evidence="3" id="KW-0220">Diaminopimelate biosynthesis</keyword>
<evidence type="ECO:0000259" key="6">
    <source>
        <dbReference type="Pfam" id="PF07687"/>
    </source>
</evidence>
<dbReference type="EMBL" id="PNHQ01000001">
    <property type="protein sequence ID" value="PMC80596.1"/>
    <property type="molecule type" value="Genomic_DNA"/>
</dbReference>
<keyword evidence="4" id="KW-0457">Lysine biosynthesis</keyword>
<dbReference type="GO" id="GO:0019877">
    <property type="term" value="P:diaminopimelate biosynthetic process"/>
    <property type="evidence" value="ECO:0007669"/>
    <property type="project" value="UniProtKB-KW"/>
</dbReference>
<evidence type="ECO:0000313" key="8">
    <source>
        <dbReference type="Proteomes" id="UP000235701"/>
    </source>
</evidence>
<dbReference type="GO" id="GO:0046872">
    <property type="term" value="F:metal ion binding"/>
    <property type="evidence" value="ECO:0007669"/>
    <property type="project" value="UniProtKB-KW"/>
</dbReference>
<feature type="binding site" evidence="5">
    <location>
        <position position="396"/>
    </location>
    <ligand>
        <name>Mn(2+)</name>
        <dbReference type="ChEBI" id="CHEBI:29035"/>
        <label>2</label>
    </ligand>
</feature>
<gene>
    <name evidence="7" type="ORF">CJ191_00290</name>
</gene>
<dbReference type="PIRSF" id="PIRSF005962">
    <property type="entry name" value="Pept_M20D_amidohydro"/>
    <property type="match status" value="1"/>
</dbReference>
<feature type="binding site" evidence="5">
    <location>
        <position position="129"/>
    </location>
    <ligand>
        <name>Mn(2+)</name>
        <dbReference type="ChEBI" id="CHEBI:29035"/>
        <label>2</label>
    </ligand>
</feature>
<reference evidence="7 8" key="1">
    <citation type="submission" date="2017-09" db="EMBL/GenBank/DDBJ databases">
        <title>Bacterial strain isolated from the female urinary microbiota.</title>
        <authorList>
            <person name="Thomas-White K."/>
            <person name="Kumar N."/>
            <person name="Forster S."/>
            <person name="Putonti C."/>
            <person name="Lawley T."/>
            <person name="Wolfe A.J."/>
        </authorList>
    </citation>
    <scope>NUCLEOTIDE SEQUENCE [LARGE SCALE GENOMIC DNA]</scope>
    <source>
        <strain evidence="7 8">UMB0240</strain>
    </source>
</reference>
<dbReference type="InterPro" id="IPR002933">
    <property type="entry name" value="Peptidase_M20"/>
</dbReference>
<dbReference type="Pfam" id="PF01546">
    <property type="entry name" value="Peptidase_M20"/>
    <property type="match status" value="1"/>
</dbReference>
<feature type="binding site" evidence="5">
    <location>
        <position position="163"/>
    </location>
    <ligand>
        <name>Mn(2+)</name>
        <dbReference type="ChEBI" id="CHEBI:29035"/>
        <label>2</label>
    </ligand>
</feature>
<feature type="binding site" evidence="5">
    <location>
        <position position="188"/>
    </location>
    <ligand>
        <name>Mn(2+)</name>
        <dbReference type="ChEBI" id="CHEBI:29035"/>
        <label>2</label>
    </ligand>
</feature>